<feature type="active site" description="For ring-opening step" evidence="4">
    <location>
        <position position="135"/>
    </location>
</feature>
<dbReference type="RefSeq" id="WP_057870638.1">
    <property type="nucleotide sequence ID" value="NZ_AZGB01000002.1"/>
</dbReference>
<dbReference type="PANTHER" id="PTHR11280">
    <property type="entry name" value="GLUCOSAMINE-6-PHOSPHATE ISOMERASE"/>
    <property type="match status" value="1"/>
</dbReference>
<dbReference type="Pfam" id="PF01182">
    <property type="entry name" value="Glucosamine_iso"/>
    <property type="match status" value="1"/>
</dbReference>
<dbReference type="Proteomes" id="UP000051451">
    <property type="component" value="Unassembled WGS sequence"/>
</dbReference>
<evidence type="ECO:0000256" key="4">
    <source>
        <dbReference type="HAMAP-Rule" id="MF_01241"/>
    </source>
</evidence>
<dbReference type="SUPFAM" id="SSF100950">
    <property type="entry name" value="NagB/RpiA/CoA transferase-like"/>
    <property type="match status" value="1"/>
</dbReference>
<evidence type="ECO:0000256" key="3">
    <source>
        <dbReference type="ARBA" id="ARBA00023277"/>
    </source>
</evidence>
<evidence type="ECO:0000313" key="7">
    <source>
        <dbReference type="Proteomes" id="UP000051451"/>
    </source>
</evidence>
<feature type="domain" description="Glucosamine/galactosamine-6-phosphate isomerase" evidence="5">
    <location>
        <begin position="13"/>
        <end position="218"/>
    </location>
</feature>
<dbReference type="CDD" id="cd01399">
    <property type="entry name" value="GlcN6P_deaminase"/>
    <property type="match status" value="1"/>
</dbReference>
<comment type="caution">
    <text evidence="4">Lacks conserved residue(s) required for the propagation of feature annotation.</text>
</comment>
<dbReference type="GO" id="GO:0042802">
    <property type="term" value="F:identical protein binding"/>
    <property type="evidence" value="ECO:0007669"/>
    <property type="project" value="TreeGrafter"/>
</dbReference>
<dbReference type="NCBIfam" id="TIGR00502">
    <property type="entry name" value="nagB"/>
    <property type="match status" value="1"/>
</dbReference>
<dbReference type="GO" id="GO:0016853">
    <property type="term" value="F:isomerase activity"/>
    <property type="evidence" value="ECO:0007669"/>
    <property type="project" value="UniProtKB-KW"/>
</dbReference>
<dbReference type="InterPro" id="IPR037171">
    <property type="entry name" value="NagB/RpiA_transferase-like"/>
</dbReference>
<dbReference type="HAMAP" id="MF_01241">
    <property type="entry name" value="GlcN6P_deamin"/>
    <property type="match status" value="1"/>
</dbReference>
<comment type="caution">
    <text evidence="6">The sequence shown here is derived from an EMBL/GenBank/DDBJ whole genome shotgun (WGS) entry which is preliminary data.</text>
</comment>
<comment type="pathway">
    <text evidence="4">Amino-sugar metabolism; N-acetylneuraminate degradation; D-fructose 6-phosphate from N-acetylneuraminate: step 5/5.</text>
</comment>
<keyword evidence="6" id="KW-0413">Isomerase</keyword>
<dbReference type="FunFam" id="3.40.50.1360:FF:000003">
    <property type="entry name" value="Glucosamine-6-phosphate deaminase"/>
    <property type="match status" value="1"/>
</dbReference>
<evidence type="ECO:0000256" key="2">
    <source>
        <dbReference type="ARBA" id="ARBA00022801"/>
    </source>
</evidence>
<feature type="active site" description="Proton acceptor; for ring-opening step" evidence="4">
    <location>
        <position position="130"/>
    </location>
</feature>
<dbReference type="EC" id="3.5.99.6" evidence="4"/>
<dbReference type="STRING" id="1423750.FC89_GL001814"/>
<evidence type="ECO:0000256" key="1">
    <source>
        <dbReference type="ARBA" id="ARBA00000644"/>
    </source>
</evidence>
<dbReference type="GeneID" id="98317892"/>
<dbReference type="GO" id="GO:0006046">
    <property type="term" value="P:N-acetylglucosamine catabolic process"/>
    <property type="evidence" value="ECO:0007669"/>
    <property type="project" value="UniProtKB-UniRule"/>
</dbReference>
<reference evidence="6 7" key="1">
    <citation type="journal article" date="2015" name="Genome Announc.">
        <title>Expanding the biotechnology potential of lactobacilli through comparative genomics of 213 strains and associated genera.</title>
        <authorList>
            <person name="Sun Z."/>
            <person name="Harris H.M."/>
            <person name="McCann A."/>
            <person name="Guo C."/>
            <person name="Argimon S."/>
            <person name="Zhang W."/>
            <person name="Yang X."/>
            <person name="Jeffery I.B."/>
            <person name="Cooney J.C."/>
            <person name="Kagawa T.F."/>
            <person name="Liu W."/>
            <person name="Song Y."/>
            <person name="Salvetti E."/>
            <person name="Wrobel A."/>
            <person name="Rasinkangas P."/>
            <person name="Parkhill J."/>
            <person name="Rea M.C."/>
            <person name="O'Sullivan O."/>
            <person name="Ritari J."/>
            <person name="Douillard F.P."/>
            <person name="Paul Ross R."/>
            <person name="Yang R."/>
            <person name="Briner A.E."/>
            <person name="Felis G.E."/>
            <person name="de Vos W.M."/>
            <person name="Barrangou R."/>
            <person name="Klaenhammer T.R."/>
            <person name="Caufield P.W."/>
            <person name="Cui Y."/>
            <person name="Zhang H."/>
            <person name="O'Toole P.W."/>
        </authorList>
    </citation>
    <scope>NUCLEOTIDE SEQUENCE [LARGE SCALE GENOMIC DNA]</scope>
    <source>
        <strain evidence="6 7">DSM 18630</strain>
    </source>
</reference>
<comment type="similarity">
    <text evidence="4">Belongs to the glucosamine/galactosamine-6-phosphate isomerase family. NagB subfamily.</text>
</comment>
<keyword evidence="2 4" id="KW-0378">Hydrolase</keyword>
<dbReference type="GO" id="GO:0019262">
    <property type="term" value="P:N-acetylneuraminate catabolic process"/>
    <property type="evidence" value="ECO:0007669"/>
    <property type="project" value="UniProtKB-UniRule"/>
</dbReference>
<keyword evidence="7" id="KW-1185">Reference proteome</keyword>
<comment type="function">
    <text evidence="4">Catalyzes the reversible isomerization-deamination of glucosamine 6-phosphate (GlcN6P) to form fructose 6-phosphate (Fru6P) and ammonium ion.</text>
</comment>
<gene>
    <name evidence="4" type="primary">nagB</name>
    <name evidence="6" type="ORF">FC89_GL001814</name>
</gene>
<comment type="catalytic activity">
    <reaction evidence="1 4">
        <text>alpha-D-glucosamine 6-phosphate + H2O = beta-D-fructose 6-phosphate + NH4(+)</text>
        <dbReference type="Rhea" id="RHEA:12172"/>
        <dbReference type="ChEBI" id="CHEBI:15377"/>
        <dbReference type="ChEBI" id="CHEBI:28938"/>
        <dbReference type="ChEBI" id="CHEBI:57634"/>
        <dbReference type="ChEBI" id="CHEBI:75989"/>
        <dbReference type="EC" id="3.5.99.6"/>
    </reaction>
</comment>
<evidence type="ECO:0000259" key="5">
    <source>
        <dbReference type="Pfam" id="PF01182"/>
    </source>
</evidence>
<protein>
    <recommendedName>
        <fullName evidence="4">Glucosamine-6-phosphate deaminase</fullName>
        <ecNumber evidence="4">3.5.99.6</ecNumber>
    </recommendedName>
    <alternativeName>
        <fullName evidence="4">GlcN6P deaminase</fullName>
        <shortName evidence="4">GNPDA</shortName>
    </alternativeName>
    <alternativeName>
        <fullName evidence="4">Glucosamine-6-phosphate isomerase</fullName>
    </alternativeName>
</protein>
<dbReference type="UniPathway" id="UPA00629">
    <property type="reaction ID" value="UER00684"/>
</dbReference>
<keyword evidence="3 4" id="KW-0119">Carbohydrate metabolism</keyword>
<feature type="active site" description="Proton acceptor; for enolization step" evidence="4">
    <location>
        <position position="62"/>
    </location>
</feature>
<dbReference type="GO" id="GO:0004342">
    <property type="term" value="F:glucosamine-6-phosphate deaminase activity"/>
    <property type="evidence" value="ECO:0007669"/>
    <property type="project" value="UniProtKB-UniRule"/>
</dbReference>
<dbReference type="EMBL" id="AZGB01000002">
    <property type="protein sequence ID" value="KRM08129.1"/>
    <property type="molecule type" value="Genomic_DNA"/>
</dbReference>
<dbReference type="GO" id="GO:0005737">
    <property type="term" value="C:cytoplasm"/>
    <property type="evidence" value="ECO:0007669"/>
    <property type="project" value="TreeGrafter"/>
</dbReference>
<name>A0A0R1VQT2_9LACO</name>
<dbReference type="PANTHER" id="PTHR11280:SF5">
    <property type="entry name" value="GLUCOSAMINE-6-PHOSPHATE ISOMERASE"/>
    <property type="match status" value="1"/>
</dbReference>
<dbReference type="OrthoDB" id="9791139at2"/>
<dbReference type="InterPro" id="IPR004547">
    <property type="entry name" value="Glucosamine6P_isomerase"/>
</dbReference>
<dbReference type="PATRIC" id="fig|1423750.3.peg.1859"/>
<dbReference type="InterPro" id="IPR006148">
    <property type="entry name" value="Glc/Gal-6P_isomerase"/>
</dbReference>
<feature type="active site" description="For ring-opening step" evidence="4">
    <location>
        <position position="128"/>
    </location>
</feature>
<organism evidence="6 7">
    <name type="scientific">Liquorilactobacillus ghanensis DSM 18630</name>
    <dbReference type="NCBI Taxonomy" id="1423750"/>
    <lineage>
        <taxon>Bacteria</taxon>
        <taxon>Bacillati</taxon>
        <taxon>Bacillota</taxon>
        <taxon>Bacilli</taxon>
        <taxon>Lactobacillales</taxon>
        <taxon>Lactobacillaceae</taxon>
        <taxon>Liquorilactobacillus</taxon>
    </lineage>
</organism>
<proteinExistence type="inferred from homology"/>
<dbReference type="AlphaFoldDB" id="A0A0R1VQT2"/>
<evidence type="ECO:0000313" key="6">
    <source>
        <dbReference type="EMBL" id="KRM08129.1"/>
    </source>
</evidence>
<dbReference type="GO" id="GO:0006043">
    <property type="term" value="P:glucosamine catabolic process"/>
    <property type="evidence" value="ECO:0007669"/>
    <property type="project" value="TreeGrafter"/>
</dbReference>
<accession>A0A0R1VQT2</accession>
<dbReference type="Gene3D" id="3.40.50.1360">
    <property type="match status" value="1"/>
</dbReference>
<dbReference type="GO" id="GO:0005975">
    <property type="term" value="P:carbohydrate metabolic process"/>
    <property type="evidence" value="ECO:0007669"/>
    <property type="project" value="InterPro"/>
</dbReference>
<sequence length="235" mass="25536">MKIIIVKDQQQGGEKALEVFKQALDQGAEVFGLATGSTPLTTYTELVNSDLDFSQKISLNLDEYVGLKADDPQSYHAYMQQHLFKFKQFKQSYLPQGDAADAQAEIQRYNELLTKFPIDLQLLGIGKNGHIGFNEPGSSFTEQTRKVKLTPSTVAANARFFDSAADVPQYAYSMGIGSIMRAKKILLEAFGSAKATAAAAMIEGPVTPDCPASVLQQHPDVTVILDQAAAAKLSK</sequence>